<evidence type="ECO:0000313" key="2">
    <source>
        <dbReference type="EMBL" id="VEU19311.1"/>
    </source>
</evidence>
<organism evidence="2 3">
    <name type="scientific">Brettanomyces naardenensis</name>
    <name type="common">Yeast</name>
    <dbReference type="NCBI Taxonomy" id="13370"/>
    <lineage>
        <taxon>Eukaryota</taxon>
        <taxon>Fungi</taxon>
        <taxon>Dikarya</taxon>
        <taxon>Ascomycota</taxon>
        <taxon>Saccharomycotina</taxon>
        <taxon>Pichiomycetes</taxon>
        <taxon>Pichiales</taxon>
        <taxon>Pichiaceae</taxon>
        <taxon>Brettanomyces</taxon>
    </lineage>
</organism>
<dbReference type="PANTHER" id="PTHR11937">
    <property type="entry name" value="ACTIN"/>
    <property type="match status" value="1"/>
</dbReference>
<dbReference type="SUPFAM" id="SSF53067">
    <property type="entry name" value="Actin-like ATPase domain"/>
    <property type="match status" value="2"/>
</dbReference>
<keyword evidence="3" id="KW-1185">Reference proteome</keyword>
<proteinExistence type="inferred from homology"/>
<dbReference type="SMART" id="SM00268">
    <property type="entry name" value="ACTIN"/>
    <property type="match status" value="1"/>
</dbReference>
<evidence type="ECO:0000313" key="3">
    <source>
        <dbReference type="Proteomes" id="UP000290900"/>
    </source>
</evidence>
<reference evidence="2 3" key="1">
    <citation type="submission" date="2018-12" db="EMBL/GenBank/DDBJ databases">
        <authorList>
            <person name="Tiukova I."/>
            <person name="Dainat J."/>
        </authorList>
    </citation>
    <scope>NUCLEOTIDE SEQUENCE [LARGE SCALE GENOMIC DNA]</scope>
</reference>
<dbReference type="Pfam" id="PF00022">
    <property type="entry name" value="Actin"/>
    <property type="match status" value="1"/>
</dbReference>
<dbReference type="FunFam" id="3.30.420.40:FF:000058">
    <property type="entry name" value="Putative actin-related protein 5"/>
    <property type="match status" value="1"/>
</dbReference>
<dbReference type="InterPro" id="IPR004001">
    <property type="entry name" value="Actin_CS"/>
</dbReference>
<sequence>MASTTLAPQVYGADEVNAVVLDPGSYSTRIGFAGYDSPSLVLPSSYGERPNENSEGEVIRVFDENSLYARPQPNSVIKPILRDNLIQDWDGAVEQYEYMFHRMDVDPHEQPLMFTESTMNSHKNKVKALEVFLETEEFCGFYAVKQPTCVSFAHGRPNCLIVDMGHDLVTVTPVIDGICLKKQVMGTRYAGAFVDQQLREFLDSKNVNYNPIYMVKDKKPSYWENTESHADFTERTFDYDIDPSVKNFNYLRTLQEMKETLLECSPDDKKATPNEGEEDDSDILYFELPDGLNVPFSKYERQKLSNSLFTPLETLEKSIEGWKNPHNGNIIADIGTGNEKTSKEYVPLRRSKKPEQVKSAKIEAAKAVFKKEKAARGVGISYLVQTVLENLDVDLKPQLANNIVLTGATSLIPRLNERLHSELTLRNPSLKIRIHSVGNTTERKYSSWIGGSILASLGTFHQLWVSRAEYEEVGPDRLIVGRFR</sequence>
<comment type="similarity">
    <text evidence="1">Belongs to the actin family.</text>
</comment>
<dbReference type="PROSITE" id="PS00432">
    <property type="entry name" value="ACTINS_2"/>
    <property type="match status" value="1"/>
</dbReference>
<dbReference type="InterPro" id="IPR043129">
    <property type="entry name" value="ATPase_NBD"/>
</dbReference>
<dbReference type="InParanoid" id="A0A448YEF9"/>
<dbReference type="FunCoup" id="A0A448YEF9">
    <property type="interactions" value="345"/>
</dbReference>
<accession>A0A448YEF9</accession>
<gene>
    <name evidence="2" type="ORF">BRENAR_LOCUS49</name>
</gene>
<name>A0A448YEF9_BRENA</name>
<dbReference type="OrthoDB" id="5132116at2759"/>
<protein>
    <submittedName>
        <fullName evidence="2">DEKNAAC100265</fullName>
    </submittedName>
</protein>
<dbReference type="Gene3D" id="3.90.640.10">
    <property type="entry name" value="Actin, Chain A, domain 4"/>
    <property type="match status" value="1"/>
</dbReference>
<evidence type="ECO:0000256" key="1">
    <source>
        <dbReference type="RuleBase" id="RU000487"/>
    </source>
</evidence>
<dbReference type="Proteomes" id="UP000290900">
    <property type="component" value="Unassembled WGS sequence"/>
</dbReference>
<dbReference type="STRING" id="13370.A0A448YEF9"/>
<dbReference type="InterPro" id="IPR004000">
    <property type="entry name" value="Actin"/>
</dbReference>
<dbReference type="EMBL" id="CAACVR010000001">
    <property type="protein sequence ID" value="VEU19311.1"/>
    <property type="molecule type" value="Genomic_DNA"/>
</dbReference>
<dbReference type="AlphaFoldDB" id="A0A448YEF9"/>
<dbReference type="Gene3D" id="3.30.420.40">
    <property type="match status" value="3"/>
</dbReference>